<protein>
    <submittedName>
        <fullName evidence="2">Lysyl oxidase homolog 2B</fullName>
    </submittedName>
</protein>
<evidence type="ECO:0000313" key="2">
    <source>
        <dbReference type="RefSeq" id="XP_005097455.3"/>
    </source>
</evidence>
<dbReference type="GeneID" id="101857108"/>
<evidence type="ECO:0000313" key="1">
    <source>
        <dbReference type="Proteomes" id="UP000694888"/>
    </source>
</evidence>
<dbReference type="Pfam" id="PF01186">
    <property type="entry name" value="Lysyl_oxidase"/>
    <property type="match status" value="1"/>
</dbReference>
<accession>A0ABM0JMY5</accession>
<dbReference type="InterPro" id="IPR001695">
    <property type="entry name" value="Lysyl_oxidase"/>
</dbReference>
<dbReference type="RefSeq" id="XP_005097455.3">
    <property type="nucleotide sequence ID" value="XM_005097398.3"/>
</dbReference>
<gene>
    <name evidence="2" type="primary">LOC101857108</name>
</gene>
<reference evidence="2" key="1">
    <citation type="submission" date="2025-08" db="UniProtKB">
        <authorList>
            <consortium name="RefSeq"/>
        </authorList>
    </citation>
    <scope>IDENTIFICATION</scope>
</reference>
<dbReference type="PANTHER" id="PTHR45817:SF4">
    <property type="entry name" value="LYSYL OXIDASE-LIKE-RELATED"/>
    <property type="match status" value="1"/>
</dbReference>
<organism evidence="1 2">
    <name type="scientific">Aplysia californica</name>
    <name type="common">California sea hare</name>
    <dbReference type="NCBI Taxonomy" id="6500"/>
    <lineage>
        <taxon>Eukaryota</taxon>
        <taxon>Metazoa</taxon>
        <taxon>Spiralia</taxon>
        <taxon>Lophotrochozoa</taxon>
        <taxon>Mollusca</taxon>
        <taxon>Gastropoda</taxon>
        <taxon>Heterobranchia</taxon>
        <taxon>Euthyneura</taxon>
        <taxon>Tectipleura</taxon>
        <taxon>Aplysiida</taxon>
        <taxon>Aplysioidea</taxon>
        <taxon>Aplysiidae</taxon>
        <taxon>Aplysia</taxon>
    </lineage>
</organism>
<dbReference type="InterPro" id="IPR050912">
    <property type="entry name" value="LOX-like_protein"/>
</dbReference>
<keyword evidence="1" id="KW-1185">Reference proteome</keyword>
<proteinExistence type="predicted"/>
<dbReference type="Proteomes" id="UP000694888">
    <property type="component" value="Unplaced"/>
</dbReference>
<dbReference type="PANTHER" id="PTHR45817">
    <property type="entry name" value="LYSYL OXIDASE-LIKE-RELATED"/>
    <property type="match status" value="1"/>
</dbReference>
<sequence>MEVFAHYDIMDAEGNRLAEGSKASFCLEDTVCDPGVVPQYNCRGYAEQGLSVNCSDNYMYDIDCQWIDITDIKPGDYTFLLEVNPSLLVAESDFGNNVVSCQLNYNGYFAFLKNCHYESLLEYRKPIKMG</sequence>
<dbReference type="PRINTS" id="PR00074">
    <property type="entry name" value="LYSYLOXIDASE"/>
</dbReference>
<name>A0ABM0JMY5_APLCA</name>